<evidence type="ECO:0000256" key="1">
    <source>
        <dbReference type="SAM" id="MobiDB-lite"/>
    </source>
</evidence>
<dbReference type="EMBL" id="KI965500">
    <property type="protein sequence ID" value="EUD64466.1"/>
    <property type="molecule type" value="Genomic_DNA"/>
</dbReference>
<dbReference type="Proteomes" id="UP000030640">
    <property type="component" value="Unassembled WGS sequence"/>
</dbReference>
<dbReference type="RefSeq" id="XP_008818948.1">
    <property type="nucleotide sequence ID" value="XM_008820726.1"/>
</dbReference>
<feature type="compositionally biased region" description="Basic and acidic residues" evidence="1">
    <location>
        <begin position="42"/>
        <end position="55"/>
    </location>
</feature>
<evidence type="ECO:0000313" key="4">
    <source>
        <dbReference type="Proteomes" id="UP000030640"/>
    </source>
</evidence>
<dbReference type="AlphaFoldDB" id="W7AGP6"/>
<dbReference type="GeneID" id="20040428"/>
<feature type="region of interest" description="Disordered" evidence="1">
    <location>
        <begin position="33"/>
        <end position="62"/>
    </location>
</feature>
<dbReference type="VEuPathDB" id="PlasmoDB:C922_05154"/>
<evidence type="ECO:0000313" key="3">
    <source>
        <dbReference type="EMBL" id="EUD64466.1"/>
    </source>
</evidence>
<keyword evidence="2" id="KW-0812">Transmembrane</keyword>
<keyword evidence="4" id="KW-1185">Reference proteome</keyword>
<keyword evidence="2" id="KW-0472">Membrane</keyword>
<proteinExistence type="predicted"/>
<protein>
    <submittedName>
        <fullName evidence="3">Uncharacterized protein</fullName>
    </submittedName>
</protein>
<name>W7AGP6_9APIC</name>
<reference evidence="3 4" key="1">
    <citation type="submission" date="2013-02" db="EMBL/GenBank/DDBJ databases">
        <title>The Genome Sequence of Plasmodium inui San Antonio 1.</title>
        <authorList>
            <consortium name="The Broad Institute Genome Sequencing Platform"/>
            <consortium name="The Broad Institute Genome Sequencing Center for Infectious Disease"/>
            <person name="Neafsey D."/>
            <person name="Cheeseman I."/>
            <person name="Volkman S."/>
            <person name="Adams J."/>
            <person name="Walker B."/>
            <person name="Young S.K."/>
            <person name="Zeng Q."/>
            <person name="Gargeya S."/>
            <person name="Fitzgerald M."/>
            <person name="Haas B."/>
            <person name="Abouelleil A."/>
            <person name="Alvarado L."/>
            <person name="Arachchi H.M."/>
            <person name="Berlin A.M."/>
            <person name="Chapman S.B."/>
            <person name="Dewar J."/>
            <person name="Goldberg J."/>
            <person name="Griggs A."/>
            <person name="Gujja S."/>
            <person name="Hansen M."/>
            <person name="Howarth C."/>
            <person name="Imamovic A."/>
            <person name="Larimer J."/>
            <person name="McCowan C."/>
            <person name="Murphy C."/>
            <person name="Neiman D."/>
            <person name="Pearson M."/>
            <person name="Priest M."/>
            <person name="Roberts A."/>
            <person name="Saif S."/>
            <person name="Shea T."/>
            <person name="Sisk P."/>
            <person name="Sykes S."/>
            <person name="Wortman J."/>
            <person name="Nusbaum C."/>
            <person name="Birren B."/>
        </authorList>
    </citation>
    <scope>NUCLEOTIDE SEQUENCE [LARGE SCALE GENOMIC DNA]</scope>
    <source>
        <strain evidence="3 4">San Antonio 1</strain>
    </source>
</reference>
<organism evidence="3 4">
    <name type="scientific">Plasmodium inui San Antonio 1</name>
    <dbReference type="NCBI Taxonomy" id="1237626"/>
    <lineage>
        <taxon>Eukaryota</taxon>
        <taxon>Sar</taxon>
        <taxon>Alveolata</taxon>
        <taxon>Apicomplexa</taxon>
        <taxon>Aconoidasida</taxon>
        <taxon>Haemosporida</taxon>
        <taxon>Plasmodiidae</taxon>
        <taxon>Plasmodium</taxon>
        <taxon>Plasmodium (Plasmodium)</taxon>
    </lineage>
</organism>
<sequence length="406" mass="43997">MGIPVAGYFGQLYGGKGRSSECQQEVDSGGRLCRLNQQPQKSTEEIKSWNRRESQSGEEEDRSPLWEFSRSLCVGLEIWGGNLRQRSGQGNVYGMGQCTPGRTGYGQTGDYRRSGCVVDASTLSWGSLGGRQKLFYSQGTHRTLAICMDIVSMIIRIFKLRKQERQKRETLDKANACDTFYRELSDWGGPLVARKIMKQWFVGGNEDPGVTADFTLSGRDLYEIISEFMFGDGRGDKGLICDYVSTLLQSRKQKEEAYTTRWGTDATVSSCKTGEGLCDRPLLPAIPSEEPSVEMNSNGALNGERSEGFNKGVAAGTGSGPQGAGQALNPAPQGKDGAVYDGAISSHEAEALVGSVHGMGAVVGGIVALLMMGGSIYGYYRIASGLTSLGVLRRTGRGRSIRFGYR</sequence>
<gene>
    <name evidence="3" type="ORF">C922_05154</name>
</gene>
<evidence type="ECO:0000256" key="2">
    <source>
        <dbReference type="SAM" id="Phobius"/>
    </source>
</evidence>
<keyword evidence="2" id="KW-1133">Transmembrane helix</keyword>
<feature type="region of interest" description="Disordered" evidence="1">
    <location>
        <begin position="311"/>
        <end position="332"/>
    </location>
</feature>
<feature type="transmembrane region" description="Helical" evidence="2">
    <location>
        <begin position="359"/>
        <end position="380"/>
    </location>
</feature>
<accession>W7AGP6</accession>